<feature type="domain" description="ABC transmembrane type-1" evidence="6">
    <location>
        <begin position="22"/>
        <end position="218"/>
    </location>
</feature>
<dbReference type="PANTHER" id="PTHR43632:SF1">
    <property type="entry name" value="PERMEASE COMPONENT OF TUNGSTATE ABC TRANSPORTER"/>
    <property type="match status" value="1"/>
</dbReference>
<dbReference type="Gene3D" id="1.10.3720.10">
    <property type="entry name" value="MetI-like"/>
    <property type="match status" value="1"/>
</dbReference>
<comment type="similarity">
    <text evidence="5">Belongs to the binding-protein-dependent transport system permease family.</text>
</comment>
<evidence type="ECO:0000256" key="1">
    <source>
        <dbReference type="ARBA" id="ARBA00004651"/>
    </source>
</evidence>
<organism evidence="7 8">
    <name type="scientific">Undibacterium arcticum</name>
    <dbReference type="NCBI Taxonomy" id="1762892"/>
    <lineage>
        <taxon>Bacteria</taxon>
        <taxon>Pseudomonadati</taxon>
        <taxon>Pseudomonadota</taxon>
        <taxon>Betaproteobacteria</taxon>
        <taxon>Burkholderiales</taxon>
        <taxon>Oxalobacteraceae</taxon>
        <taxon>Undibacterium</taxon>
    </lineage>
</organism>
<feature type="transmembrane region" description="Helical" evidence="5">
    <location>
        <begin position="20"/>
        <end position="45"/>
    </location>
</feature>
<reference evidence="8" key="1">
    <citation type="journal article" date="2019" name="Int. J. Syst. Evol. Microbiol.">
        <title>The Global Catalogue of Microorganisms (GCM) 10K type strain sequencing project: providing services to taxonomists for standard genome sequencing and annotation.</title>
        <authorList>
            <consortium name="The Broad Institute Genomics Platform"/>
            <consortium name="The Broad Institute Genome Sequencing Center for Infectious Disease"/>
            <person name="Wu L."/>
            <person name="Ma J."/>
        </authorList>
    </citation>
    <scope>NUCLEOTIDE SEQUENCE [LARGE SCALE GENOMIC DNA]</scope>
    <source>
        <strain evidence="8">KCTC 42986</strain>
    </source>
</reference>
<keyword evidence="3 5" id="KW-1133">Transmembrane helix</keyword>
<proteinExistence type="inferred from homology"/>
<comment type="caution">
    <text evidence="7">The sequence shown here is derived from an EMBL/GenBank/DDBJ whole genome shotgun (WGS) entry which is preliminary data.</text>
</comment>
<name>A0ABV7F9I4_9BURK</name>
<feature type="transmembrane region" description="Helical" evidence="5">
    <location>
        <begin position="201"/>
        <end position="221"/>
    </location>
</feature>
<evidence type="ECO:0000256" key="4">
    <source>
        <dbReference type="ARBA" id="ARBA00023136"/>
    </source>
</evidence>
<keyword evidence="4 5" id="KW-0472">Membrane</keyword>
<evidence type="ECO:0000256" key="3">
    <source>
        <dbReference type="ARBA" id="ARBA00022989"/>
    </source>
</evidence>
<dbReference type="Pfam" id="PF00528">
    <property type="entry name" value="BPD_transp_1"/>
    <property type="match status" value="1"/>
</dbReference>
<dbReference type="CDD" id="cd06261">
    <property type="entry name" value="TM_PBP2"/>
    <property type="match status" value="1"/>
</dbReference>
<evidence type="ECO:0000313" key="8">
    <source>
        <dbReference type="Proteomes" id="UP001595530"/>
    </source>
</evidence>
<evidence type="ECO:0000313" key="7">
    <source>
        <dbReference type="EMBL" id="MFC3110265.1"/>
    </source>
</evidence>
<dbReference type="InterPro" id="IPR000515">
    <property type="entry name" value="MetI-like"/>
</dbReference>
<accession>A0ABV7F9I4</accession>
<dbReference type="PANTHER" id="PTHR43632">
    <property type="entry name" value="PERMEASE COMPONENT OF TUNGSTATE ABC TRANSPORTER"/>
    <property type="match status" value="1"/>
</dbReference>
<evidence type="ECO:0000259" key="6">
    <source>
        <dbReference type="PROSITE" id="PS50928"/>
    </source>
</evidence>
<dbReference type="SUPFAM" id="SSF161098">
    <property type="entry name" value="MetI-like"/>
    <property type="match status" value="1"/>
</dbReference>
<dbReference type="Proteomes" id="UP001595530">
    <property type="component" value="Unassembled WGS sequence"/>
</dbReference>
<dbReference type="InterPro" id="IPR049783">
    <property type="entry name" value="ABC_perm_TupB-like"/>
</dbReference>
<keyword evidence="5" id="KW-0813">Transport</keyword>
<feature type="transmembrane region" description="Helical" evidence="5">
    <location>
        <begin position="99"/>
        <end position="119"/>
    </location>
</feature>
<keyword evidence="2 5" id="KW-0812">Transmembrane</keyword>
<dbReference type="NCBIfam" id="NF038017">
    <property type="entry name" value="ABC_perm1"/>
    <property type="match status" value="1"/>
</dbReference>
<gene>
    <name evidence="7" type="ORF">ACFOFO_20255</name>
</gene>
<keyword evidence="8" id="KW-1185">Reference proteome</keyword>
<dbReference type="PROSITE" id="PS50928">
    <property type="entry name" value="ABC_TM1"/>
    <property type="match status" value="1"/>
</dbReference>
<comment type="subcellular location">
    <subcellularLocation>
        <location evidence="1 5">Cell membrane</location>
        <topology evidence="1 5">Multi-pass membrane protein</topology>
    </subcellularLocation>
</comment>
<evidence type="ECO:0000256" key="5">
    <source>
        <dbReference type="RuleBase" id="RU363032"/>
    </source>
</evidence>
<dbReference type="EMBL" id="JBHRTP010000072">
    <property type="protein sequence ID" value="MFC3110265.1"/>
    <property type="molecule type" value="Genomic_DNA"/>
</dbReference>
<protein>
    <submittedName>
        <fullName evidence="7">ABC transporter permease</fullName>
    </submittedName>
</protein>
<feature type="transmembrane region" description="Helical" evidence="5">
    <location>
        <begin position="57"/>
        <end position="79"/>
    </location>
</feature>
<evidence type="ECO:0000256" key="2">
    <source>
        <dbReference type="ARBA" id="ARBA00022692"/>
    </source>
</evidence>
<sequence>MQALHDAFRLLLSGDPALWQIIWVSLKTSVIGLLLATPVAVLAGYAIARHRFRGRRIVIWLAQATLSLPTVLIGLLLYLGLSRSGPLGSWHWLFTQTGIVAGQVLIALPVLIAFTLAAVQATDPRLAETAVTLGASRWRVMLTVLHEGRFGVMAALINGFGRVISEVGCAMMVGGNIAGATRTITTAIALETSKGEFAQGIALGLVLVAIALLINAALMLLQGDAHTLQATR</sequence>
<dbReference type="RefSeq" id="WP_390326794.1">
    <property type="nucleotide sequence ID" value="NZ_JBHRTP010000072.1"/>
</dbReference>
<dbReference type="InterPro" id="IPR035906">
    <property type="entry name" value="MetI-like_sf"/>
</dbReference>